<dbReference type="Proteomes" id="UP001597151">
    <property type="component" value="Unassembled WGS sequence"/>
</dbReference>
<dbReference type="RefSeq" id="WP_380794259.1">
    <property type="nucleotide sequence ID" value="NZ_JBHTKR010000007.1"/>
</dbReference>
<accession>A0ABW3THI8</accession>
<protein>
    <submittedName>
        <fullName evidence="1">Amidoligase family protein</fullName>
    </submittedName>
</protein>
<dbReference type="InterPro" id="IPR022025">
    <property type="entry name" value="Amidoligase_2"/>
</dbReference>
<comment type="caution">
    <text evidence="1">The sequence shown here is derived from an EMBL/GenBank/DDBJ whole genome shotgun (WGS) entry which is preliminary data.</text>
</comment>
<gene>
    <name evidence="1" type="ORF">ACFQ3C_16845</name>
</gene>
<organism evidence="1 2">
    <name type="scientific">Seohaeicola saemankumensis</name>
    <dbReference type="NCBI Taxonomy" id="481181"/>
    <lineage>
        <taxon>Bacteria</taxon>
        <taxon>Pseudomonadati</taxon>
        <taxon>Pseudomonadota</taxon>
        <taxon>Alphaproteobacteria</taxon>
        <taxon>Rhodobacterales</taxon>
        <taxon>Roseobacteraceae</taxon>
        <taxon>Seohaeicola</taxon>
    </lineage>
</organism>
<proteinExistence type="predicted"/>
<evidence type="ECO:0000313" key="1">
    <source>
        <dbReference type="EMBL" id="MFD1196341.1"/>
    </source>
</evidence>
<dbReference type="Pfam" id="PF12224">
    <property type="entry name" value="Amidoligase_2"/>
    <property type="match status" value="1"/>
</dbReference>
<dbReference type="EMBL" id="JBHTKR010000007">
    <property type="protein sequence ID" value="MFD1196341.1"/>
    <property type="molecule type" value="Genomic_DNA"/>
</dbReference>
<sequence>MTDLTETRARIPLEKPWPLPLAKGPEGKPRRVGVEIELAGLTEAQTAGLVQAAWGGDVRTQTDHDLTVTGGALGDVGVELDIVLRDRAGNVIADKLLDWSRAVVPVEIVTAPLLPADLARVDRLIGDLVAAGAEGSQDGLFYGFGMHLNPEVAGTDATGILPVVRAYGLMEDWLRAIDPIDPSRRLLPFVDPWPQTLVDLLATEGDAWDLDDLLRAYARLTPTRNRGLDLLPLLEHLRPAALSALMDPDMLKGGRPTYHYRLPEARLGAPGWSAVYEWNRWVLIERVAADPDLLAHLAELWRDHRDSLTGTRGDWALRVQATLGPAAIWS</sequence>
<evidence type="ECO:0000313" key="2">
    <source>
        <dbReference type="Proteomes" id="UP001597151"/>
    </source>
</evidence>
<keyword evidence="2" id="KW-1185">Reference proteome</keyword>
<name>A0ABW3THI8_9RHOB</name>
<reference evidence="2" key="1">
    <citation type="journal article" date="2019" name="Int. J. Syst. Evol. Microbiol.">
        <title>The Global Catalogue of Microorganisms (GCM) 10K type strain sequencing project: providing services to taxonomists for standard genome sequencing and annotation.</title>
        <authorList>
            <consortium name="The Broad Institute Genomics Platform"/>
            <consortium name="The Broad Institute Genome Sequencing Center for Infectious Disease"/>
            <person name="Wu L."/>
            <person name="Ma J."/>
        </authorList>
    </citation>
    <scope>NUCLEOTIDE SEQUENCE [LARGE SCALE GENOMIC DNA]</scope>
    <source>
        <strain evidence="2">CCUG 55328</strain>
    </source>
</reference>